<dbReference type="Gene3D" id="3.40.50.720">
    <property type="entry name" value="NAD(P)-binding Rossmann-like Domain"/>
    <property type="match status" value="2"/>
</dbReference>
<gene>
    <name evidence="2" type="ORF">PG999_004275</name>
</gene>
<dbReference type="GO" id="GO:0005737">
    <property type="term" value="C:cytoplasm"/>
    <property type="evidence" value="ECO:0007669"/>
    <property type="project" value="TreeGrafter"/>
</dbReference>
<name>A0AAW0QYU3_9PEZI</name>
<protein>
    <submittedName>
        <fullName evidence="2">Short chain oxidoreductase</fullName>
    </submittedName>
</protein>
<dbReference type="SUPFAM" id="SSF51735">
    <property type="entry name" value="NAD(P)-binding Rossmann-fold domains"/>
    <property type="match status" value="1"/>
</dbReference>
<dbReference type="AlphaFoldDB" id="A0AAW0QYU3"/>
<dbReference type="InterPro" id="IPR036291">
    <property type="entry name" value="NAD(P)-bd_dom_sf"/>
</dbReference>
<sequence length="225" mass="24258">MPDHWITDTSQQSINMSNYLITGTSRGLGLCLVKELLKRPATSVGLIFTTTRSAPTPALQRTIDESAGRVVNVIVNPVDMESVKAALPAVEKHLNGAGLDVLINNVGVLPFSNGIKEISFAYQDVFARLPAPAYKVTKAALNMLTLQWGMEYLDKGFTIFGVSPGWLKTELGGEGANLEPEQGAEATMKVIDAARKEEAGKMINIHLEGFGEGHGDFYQGGVVPW</sequence>
<comment type="similarity">
    <text evidence="1">Belongs to the short-chain dehydrogenases/reductases (SDR) family.</text>
</comment>
<reference evidence="2 3" key="1">
    <citation type="submission" date="2023-01" db="EMBL/GenBank/DDBJ databases">
        <title>Analysis of 21 Apiospora genomes using comparative genomics revels a genus with tremendous synthesis potential of carbohydrate active enzymes and secondary metabolites.</title>
        <authorList>
            <person name="Sorensen T."/>
        </authorList>
    </citation>
    <scope>NUCLEOTIDE SEQUENCE [LARGE SCALE GENOMIC DNA]</scope>
    <source>
        <strain evidence="2 3">CBS 117206</strain>
    </source>
</reference>
<dbReference type="Proteomes" id="UP001392437">
    <property type="component" value="Unassembled WGS sequence"/>
</dbReference>
<dbReference type="InterPro" id="IPR002347">
    <property type="entry name" value="SDR_fam"/>
</dbReference>
<keyword evidence="3" id="KW-1185">Reference proteome</keyword>
<evidence type="ECO:0000313" key="3">
    <source>
        <dbReference type="Proteomes" id="UP001392437"/>
    </source>
</evidence>
<accession>A0AAW0QYU3</accession>
<proteinExistence type="inferred from homology"/>
<dbReference type="PRINTS" id="PR00081">
    <property type="entry name" value="GDHRDH"/>
</dbReference>
<dbReference type="EMBL" id="JAQQWP010000004">
    <property type="protein sequence ID" value="KAK8120155.1"/>
    <property type="molecule type" value="Genomic_DNA"/>
</dbReference>
<dbReference type="InterPro" id="IPR051468">
    <property type="entry name" value="Fungal_SecMetab_SDRs"/>
</dbReference>
<dbReference type="PANTHER" id="PTHR43544:SF36">
    <property type="entry name" value="CHAIN OXIDOREDUCTASE (CSGA), PUTATIVE (AFU_ORTHOLOGUE AFUA_4G00910)-RELATED"/>
    <property type="match status" value="1"/>
</dbReference>
<evidence type="ECO:0000256" key="1">
    <source>
        <dbReference type="ARBA" id="ARBA00006484"/>
    </source>
</evidence>
<dbReference type="PANTHER" id="PTHR43544">
    <property type="entry name" value="SHORT-CHAIN DEHYDROGENASE/REDUCTASE"/>
    <property type="match status" value="1"/>
</dbReference>
<comment type="caution">
    <text evidence="2">The sequence shown here is derived from an EMBL/GenBank/DDBJ whole genome shotgun (WGS) entry which is preliminary data.</text>
</comment>
<evidence type="ECO:0000313" key="2">
    <source>
        <dbReference type="EMBL" id="KAK8120155.1"/>
    </source>
</evidence>
<dbReference type="Pfam" id="PF00106">
    <property type="entry name" value="adh_short"/>
    <property type="match status" value="1"/>
</dbReference>
<dbReference type="GO" id="GO:0016491">
    <property type="term" value="F:oxidoreductase activity"/>
    <property type="evidence" value="ECO:0007669"/>
    <property type="project" value="TreeGrafter"/>
</dbReference>
<organism evidence="2 3">
    <name type="scientific">Apiospora kogelbergensis</name>
    <dbReference type="NCBI Taxonomy" id="1337665"/>
    <lineage>
        <taxon>Eukaryota</taxon>
        <taxon>Fungi</taxon>
        <taxon>Dikarya</taxon>
        <taxon>Ascomycota</taxon>
        <taxon>Pezizomycotina</taxon>
        <taxon>Sordariomycetes</taxon>
        <taxon>Xylariomycetidae</taxon>
        <taxon>Amphisphaeriales</taxon>
        <taxon>Apiosporaceae</taxon>
        <taxon>Apiospora</taxon>
    </lineage>
</organism>